<dbReference type="Pfam" id="PF04977">
    <property type="entry name" value="DivIC"/>
    <property type="match status" value="1"/>
</dbReference>
<accession>A0AAQ1MCE5</accession>
<evidence type="ECO:0000256" key="1">
    <source>
        <dbReference type="SAM" id="Coils"/>
    </source>
</evidence>
<dbReference type="InterPro" id="IPR007060">
    <property type="entry name" value="FtsL/DivIC"/>
</dbReference>
<evidence type="ECO:0000256" key="2">
    <source>
        <dbReference type="SAM" id="Phobius"/>
    </source>
</evidence>
<protein>
    <submittedName>
        <fullName evidence="3">Cell division protein DivIC</fullName>
    </submittedName>
</protein>
<keyword evidence="2" id="KW-1133">Transmembrane helix</keyword>
<gene>
    <name evidence="3" type="ORF">SAMN05444424_0983</name>
</gene>
<proteinExistence type="predicted"/>
<evidence type="ECO:0000313" key="3">
    <source>
        <dbReference type="EMBL" id="SHF86946.1"/>
    </source>
</evidence>
<dbReference type="GO" id="GO:0051301">
    <property type="term" value="P:cell division"/>
    <property type="evidence" value="ECO:0007669"/>
    <property type="project" value="UniProtKB-KW"/>
</dbReference>
<reference evidence="4" key="1">
    <citation type="submission" date="2016-11" db="EMBL/GenBank/DDBJ databases">
        <authorList>
            <person name="Jaros S."/>
            <person name="Januszkiewicz K."/>
            <person name="Wedrychowicz H."/>
        </authorList>
    </citation>
    <scope>NUCLEOTIDE SEQUENCE [LARGE SCALE GENOMIC DNA]</scope>
    <source>
        <strain evidence="4">DSM 4029</strain>
    </source>
</reference>
<keyword evidence="2" id="KW-0812">Transmembrane</keyword>
<keyword evidence="3" id="KW-0132">Cell division</keyword>
<dbReference type="AlphaFoldDB" id="A0AAQ1MCE5"/>
<feature type="coiled-coil region" evidence="1">
    <location>
        <begin position="43"/>
        <end position="77"/>
    </location>
</feature>
<keyword evidence="2" id="KW-0472">Membrane</keyword>
<comment type="caution">
    <text evidence="3">The sequence shown here is derived from an EMBL/GenBank/DDBJ whole genome shotgun (WGS) entry which is preliminary data.</text>
</comment>
<evidence type="ECO:0000313" key="4">
    <source>
        <dbReference type="Proteomes" id="UP000184089"/>
    </source>
</evidence>
<feature type="transmembrane region" description="Helical" evidence="2">
    <location>
        <begin position="20"/>
        <end position="38"/>
    </location>
</feature>
<name>A0AAQ1MCE5_9FIRM</name>
<dbReference type="EMBL" id="FQVY01000001">
    <property type="protein sequence ID" value="SHF86946.1"/>
    <property type="molecule type" value="Genomic_DNA"/>
</dbReference>
<organism evidence="3 4">
    <name type="scientific">Bittarella massiliensis</name>
    <name type="common">ex Durand et al. 2017</name>
    <dbReference type="NCBI Taxonomy" id="1720313"/>
    <lineage>
        <taxon>Bacteria</taxon>
        <taxon>Bacillati</taxon>
        <taxon>Bacillota</taxon>
        <taxon>Clostridia</taxon>
        <taxon>Eubacteriales</taxon>
        <taxon>Oscillospiraceae</taxon>
        <taxon>Bittarella (ex Durand et al. 2017)</taxon>
    </lineage>
</organism>
<dbReference type="Proteomes" id="UP000184089">
    <property type="component" value="Unassembled WGS sequence"/>
</dbReference>
<keyword evidence="1" id="KW-0175">Coiled coil</keyword>
<keyword evidence="3" id="KW-0131">Cell cycle</keyword>
<sequence length="106" mass="11860">MKKSRGAKTAKKRANKPRVLVHLAIAAVMVYIAVSLITTQMQIVSRKNELEQVQNAITATQQENEEMKRVLESDQESEFIERIAREKLGYAAPGERIFSDASGANQ</sequence>